<gene>
    <name evidence="2" type="ORF">E6C70_15505</name>
</gene>
<evidence type="ECO:0000313" key="2">
    <source>
        <dbReference type="EMBL" id="THG30435.1"/>
    </source>
</evidence>
<dbReference type="AlphaFoldDB" id="A0A4S4FM33"/>
<keyword evidence="1" id="KW-1133">Transmembrane helix</keyword>
<feature type="transmembrane region" description="Helical" evidence="1">
    <location>
        <begin position="7"/>
        <end position="34"/>
    </location>
</feature>
<keyword evidence="3" id="KW-1185">Reference proteome</keyword>
<evidence type="ECO:0000313" key="3">
    <source>
        <dbReference type="Proteomes" id="UP000307380"/>
    </source>
</evidence>
<evidence type="ECO:0000256" key="1">
    <source>
        <dbReference type="SAM" id="Phobius"/>
    </source>
</evidence>
<proteinExistence type="predicted"/>
<dbReference type="Proteomes" id="UP000307380">
    <property type="component" value="Unassembled WGS sequence"/>
</dbReference>
<reference evidence="2 3" key="1">
    <citation type="submission" date="2019-04" db="EMBL/GenBank/DDBJ databases">
        <authorList>
            <person name="Jiang L."/>
        </authorList>
    </citation>
    <scope>NUCLEOTIDE SEQUENCE [LARGE SCALE GENOMIC DNA]</scope>
    <source>
        <strain evidence="2 3">YIM 131861</strain>
    </source>
</reference>
<keyword evidence="1" id="KW-0472">Membrane</keyword>
<dbReference type="EMBL" id="SSSN01000014">
    <property type="protein sequence ID" value="THG30435.1"/>
    <property type="molecule type" value="Genomic_DNA"/>
</dbReference>
<sequence length="162" mass="16494">MTAFQRYAVVVAAFATALYLALIVAAFGFISLLADVEVVSEPDAGAFVGPTMAAASLLLVAVVLVVSGVRVPPARQRISIGTALLTGLGAYAVYLLVGGVLLAASSGEAVTGVLFLGANLGSPFPVAVGILAVLIVVAYLAVLVARGHGASRPHWPWEHDDE</sequence>
<feature type="transmembrane region" description="Helical" evidence="1">
    <location>
        <begin position="78"/>
        <end position="104"/>
    </location>
</feature>
<comment type="caution">
    <text evidence="2">The sequence shown here is derived from an EMBL/GenBank/DDBJ whole genome shotgun (WGS) entry which is preliminary data.</text>
</comment>
<dbReference type="Pfam" id="PF19616">
    <property type="entry name" value="DUF6121"/>
    <property type="match status" value="1"/>
</dbReference>
<feature type="transmembrane region" description="Helical" evidence="1">
    <location>
        <begin position="124"/>
        <end position="145"/>
    </location>
</feature>
<dbReference type="RefSeq" id="WP_136425402.1">
    <property type="nucleotide sequence ID" value="NZ_SSSN01000014.1"/>
</dbReference>
<keyword evidence="1" id="KW-0812">Transmembrane</keyword>
<dbReference type="OrthoDB" id="5124736at2"/>
<dbReference type="InterPro" id="IPR046124">
    <property type="entry name" value="DUF6121"/>
</dbReference>
<accession>A0A4S4FM33</accession>
<organism evidence="2 3">
    <name type="scientific">Orlajensenia flava</name>
    <dbReference type="NCBI Taxonomy" id="2565934"/>
    <lineage>
        <taxon>Bacteria</taxon>
        <taxon>Bacillati</taxon>
        <taxon>Actinomycetota</taxon>
        <taxon>Actinomycetes</taxon>
        <taxon>Micrococcales</taxon>
        <taxon>Microbacteriaceae</taxon>
        <taxon>Orlajensenia</taxon>
    </lineage>
</organism>
<protein>
    <submittedName>
        <fullName evidence="2">Uncharacterized protein</fullName>
    </submittedName>
</protein>
<name>A0A4S4FM33_9MICO</name>
<feature type="transmembrane region" description="Helical" evidence="1">
    <location>
        <begin position="46"/>
        <end position="66"/>
    </location>
</feature>